<evidence type="ECO:0000256" key="2">
    <source>
        <dbReference type="ARBA" id="ARBA00018339"/>
    </source>
</evidence>
<dbReference type="EMBL" id="AACB03000001">
    <property type="protein sequence ID" value="KAE8304761.1"/>
    <property type="molecule type" value="Genomic_DNA"/>
</dbReference>
<dbReference type="PANTHER" id="PTHR14211">
    <property type="entry name" value="GLIOMA SUPPRESSOR CANDIDATE REGION GENE 2"/>
    <property type="match status" value="1"/>
</dbReference>
<dbReference type="Proteomes" id="UP000001548">
    <property type="component" value="Unassembled WGS sequence"/>
</dbReference>
<sequence length="403" mass="46172">MSRKSKHRIHHITVNKKSKTGRRRQYSDERELFREDYVVKKPCNPCPKQVNMKPREPQPNKYDEEQIKELVKLAGENQQLLNEMTLDARITKAKQKKTDSIVKTFDIWGTPLPEKRTIDFTGKPIPVPHKLSARVPGVDELQGKGSSAVELPQTAVSYNPTYLSQQQVIEKLAKKYVSEDKVAMKLKAIRPSSFTPEEVHEEHVNAILQYIIERDKAQAAQPDQQDGHASEFDASEQSLSVADTAASRLPLTDEIRRLLEEHKLEEVHMTQTDRRLKRRQIREMSQELKVLDELIKQVHISKLAASIDAGTFDINNLANQSIETELGRIEKKIRQPTDRPVPEEEPPVPLTEDCKGTMRLVKPVGSVLQDRWVSAQRRNLVEIGVPNNPNKQNATREWKVIVH</sequence>
<comment type="function">
    <text evidence="5">May play a role in ribosome biogenesis.</text>
</comment>
<dbReference type="PANTHER" id="PTHR14211:SF7">
    <property type="entry name" value="RIBOSOME BIOGENESIS PROTEIN NOP53"/>
    <property type="match status" value="1"/>
</dbReference>
<comment type="similarity">
    <text evidence="1 5">Belongs to the NOP53 family.</text>
</comment>
<dbReference type="HOGENOM" id="CLU_684149_0_0_1"/>
<evidence type="ECO:0000313" key="7">
    <source>
        <dbReference type="EMBL" id="KAE8304761.1"/>
    </source>
</evidence>
<reference evidence="7 8" key="1">
    <citation type="journal article" date="2007" name="Science">
        <title>Genomic minimalism in the early diverging intestinal parasite Giardia lamblia.</title>
        <authorList>
            <person name="Morrison H.G."/>
            <person name="McArthur A.G."/>
            <person name="Gillin F.D."/>
            <person name="Aley S.B."/>
            <person name="Adam R.D."/>
            <person name="Olsen G.J."/>
            <person name="Best A.A."/>
            <person name="Cande W.Z."/>
            <person name="Chen F."/>
            <person name="Cipriano M.J."/>
            <person name="Davids B.J."/>
            <person name="Dawson S.C."/>
            <person name="Elmendorf H.G."/>
            <person name="Hehl A.B."/>
            <person name="Holder M.E."/>
            <person name="Huse S.M."/>
            <person name="Kim U.U."/>
            <person name="Lasek-Nesselquist E."/>
            <person name="Manning G."/>
            <person name="Nigam A."/>
            <person name="Nixon J.E."/>
            <person name="Palm D."/>
            <person name="Passamaneck N.E."/>
            <person name="Prabhu A."/>
            <person name="Reich C.I."/>
            <person name="Reiner D.S."/>
            <person name="Samuelson J."/>
            <person name="Svard S.G."/>
            <person name="Sogin M.L."/>
        </authorList>
    </citation>
    <scope>NUCLEOTIDE SEQUENCE [LARGE SCALE GENOMIC DNA]</scope>
    <source>
        <strain evidence="7 8">WB C6</strain>
    </source>
</reference>
<dbReference type="KEGG" id="gla:GL50803_008415"/>
<dbReference type="GeneID" id="5698023"/>
<dbReference type="GO" id="GO:0005730">
    <property type="term" value="C:nucleolus"/>
    <property type="evidence" value="ECO:0000318"/>
    <property type="project" value="GO_Central"/>
</dbReference>
<dbReference type="PIRSF" id="PIRSF017302">
    <property type="entry name" value="Gltscr2"/>
    <property type="match status" value="1"/>
</dbReference>
<dbReference type="GO" id="GO:0008097">
    <property type="term" value="F:5S rRNA binding"/>
    <property type="evidence" value="ECO:0000318"/>
    <property type="project" value="GO_Central"/>
</dbReference>
<name>A8BS80_GIAIC</name>
<accession>A8BS80</accession>
<dbReference type="RefSeq" id="XP_001705171.1">
    <property type="nucleotide sequence ID" value="XM_001705119.1"/>
</dbReference>
<dbReference type="FunCoup" id="A8BS80">
    <property type="interactions" value="187"/>
</dbReference>
<dbReference type="InterPro" id="IPR011687">
    <property type="entry name" value="Nop53/GLTSCR2"/>
</dbReference>
<gene>
    <name evidence="7" type="ORF">GL50803_008415</name>
</gene>
<proteinExistence type="inferred from homology"/>
<dbReference type="GO" id="GO:0000027">
    <property type="term" value="P:ribosomal large subunit assembly"/>
    <property type="evidence" value="ECO:0000318"/>
    <property type="project" value="GO_Central"/>
</dbReference>
<feature type="region of interest" description="Disordered" evidence="6">
    <location>
        <begin position="1"/>
        <end position="27"/>
    </location>
</feature>
<evidence type="ECO:0000256" key="3">
    <source>
        <dbReference type="ARBA" id="ARBA00022517"/>
    </source>
</evidence>
<evidence type="ECO:0000256" key="4">
    <source>
        <dbReference type="ARBA" id="ARBA00023242"/>
    </source>
</evidence>
<comment type="subcellular location">
    <subcellularLocation>
        <location evidence="5">Nucleus</location>
        <location evidence="5">Nucleolus</location>
    </subcellularLocation>
    <subcellularLocation>
        <location evidence="5">Nucleus</location>
        <location evidence="5">Nucleoplasm</location>
    </subcellularLocation>
</comment>
<comment type="caution">
    <text evidence="7">The sequence shown here is derived from an EMBL/GenBank/DDBJ whole genome shotgun (WGS) entry which is preliminary data.</text>
</comment>
<evidence type="ECO:0000313" key="8">
    <source>
        <dbReference type="Proteomes" id="UP000001548"/>
    </source>
</evidence>
<keyword evidence="8" id="KW-1185">Reference proteome</keyword>
<keyword evidence="4 5" id="KW-0539">Nucleus</keyword>
<feature type="region of interest" description="Disordered" evidence="6">
    <location>
        <begin position="217"/>
        <end position="239"/>
    </location>
</feature>
<dbReference type="GO" id="GO:0005654">
    <property type="term" value="C:nucleoplasm"/>
    <property type="evidence" value="ECO:0007669"/>
    <property type="project" value="UniProtKB-SubCell"/>
</dbReference>
<dbReference type="Pfam" id="PF07767">
    <property type="entry name" value="Nop53"/>
    <property type="match status" value="1"/>
</dbReference>
<dbReference type="GO" id="GO:0006364">
    <property type="term" value="P:rRNA processing"/>
    <property type="evidence" value="ECO:0000318"/>
    <property type="project" value="GO_Central"/>
</dbReference>
<feature type="compositionally biased region" description="Basic residues" evidence="6">
    <location>
        <begin position="1"/>
        <end position="24"/>
    </location>
</feature>
<protein>
    <recommendedName>
        <fullName evidence="2 5">Ribosome biogenesis protein NOP53</fullName>
    </recommendedName>
</protein>
<keyword evidence="3 5" id="KW-0690">Ribosome biogenesis</keyword>
<dbReference type="AlphaFoldDB" id="A8BS80"/>
<organism evidence="7 8">
    <name type="scientific">Giardia intestinalis (strain ATCC 50803 / WB clone C6)</name>
    <name type="common">Giardia lamblia</name>
    <dbReference type="NCBI Taxonomy" id="184922"/>
    <lineage>
        <taxon>Eukaryota</taxon>
        <taxon>Metamonada</taxon>
        <taxon>Diplomonadida</taxon>
        <taxon>Hexamitidae</taxon>
        <taxon>Giardiinae</taxon>
        <taxon>Giardia</taxon>
    </lineage>
</organism>
<dbReference type="VEuPathDB" id="GiardiaDB:GL50803_8415"/>
<dbReference type="OMA" id="KHRIHHI"/>
<evidence type="ECO:0000256" key="6">
    <source>
        <dbReference type="SAM" id="MobiDB-lite"/>
    </source>
</evidence>
<evidence type="ECO:0000256" key="1">
    <source>
        <dbReference type="ARBA" id="ARBA00008838"/>
    </source>
</evidence>
<evidence type="ECO:0000256" key="5">
    <source>
        <dbReference type="PIRNR" id="PIRNR017302"/>
    </source>
</evidence>